<organism evidence="1 2">
    <name type="scientific">Paracidovorax wautersii</name>
    <dbReference type="NCBI Taxonomy" id="1177982"/>
    <lineage>
        <taxon>Bacteria</taxon>
        <taxon>Pseudomonadati</taxon>
        <taxon>Pseudomonadota</taxon>
        <taxon>Betaproteobacteria</taxon>
        <taxon>Burkholderiales</taxon>
        <taxon>Comamonadaceae</taxon>
        <taxon>Paracidovorax</taxon>
    </lineage>
</organism>
<sequence length="88" mass="9819">MVQLSIPATYWDDYSERQAVDEESQMAVEVKRAGSRVTIEADAIQLQYLKDDAEFYAQGNTDDTPAAVLRGAKRVAEMCAAIEFRTQA</sequence>
<evidence type="ECO:0000313" key="2">
    <source>
        <dbReference type="Proteomes" id="UP000199119"/>
    </source>
</evidence>
<gene>
    <name evidence="1" type="ORF">SAMN04489711_1313</name>
</gene>
<evidence type="ECO:0000313" key="1">
    <source>
        <dbReference type="EMBL" id="SFF32516.1"/>
    </source>
</evidence>
<name>A0A1I2HUV7_9BURK</name>
<reference evidence="2" key="1">
    <citation type="submission" date="2016-10" db="EMBL/GenBank/DDBJ databases">
        <authorList>
            <person name="Varghese N."/>
            <person name="Submissions S."/>
        </authorList>
    </citation>
    <scope>NUCLEOTIDE SEQUENCE [LARGE SCALE GENOMIC DNA]</scope>
    <source>
        <strain evidence="2">DSM 27981</strain>
    </source>
</reference>
<dbReference type="OrthoDB" id="9849197at2"/>
<proteinExistence type="predicted"/>
<dbReference type="Proteomes" id="UP000199119">
    <property type="component" value="Unassembled WGS sequence"/>
</dbReference>
<dbReference type="EMBL" id="FONX01000031">
    <property type="protein sequence ID" value="SFF32516.1"/>
    <property type="molecule type" value="Genomic_DNA"/>
</dbReference>
<dbReference type="AlphaFoldDB" id="A0A1I2HUV7"/>
<accession>A0A1I2HUV7</accession>
<protein>
    <submittedName>
        <fullName evidence="1">Uncharacterized protein</fullName>
    </submittedName>
</protein>
<keyword evidence="2" id="KW-1185">Reference proteome</keyword>
<dbReference type="RefSeq" id="WP_092942568.1">
    <property type="nucleotide sequence ID" value="NZ_FONX01000031.1"/>
</dbReference>